<reference evidence="8" key="3">
    <citation type="submission" date="2020-05" db="UniProtKB">
        <authorList>
            <consortium name="EnsemblMetazoa"/>
        </authorList>
    </citation>
    <scope>IDENTIFICATION</scope>
    <source>
        <strain evidence="8">Jacobina</strain>
    </source>
</reference>
<evidence type="ECO:0000256" key="4">
    <source>
        <dbReference type="ARBA" id="ARBA00023306"/>
    </source>
</evidence>
<dbReference type="InterPro" id="IPR019156">
    <property type="entry name" value="Ataxin-10_domain"/>
</dbReference>
<dbReference type="Pfam" id="PF09759">
    <property type="entry name" value="Atx10homo_assoc"/>
    <property type="match status" value="1"/>
</dbReference>
<evidence type="ECO:0000256" key="3">
    <source>
        <dbReference type="ARBA" id="ARBA00022618"/>
    </source>
</evidence>
<dbReference type="VEuPathDB" id="VectorBase:LLOJ007251"/>
<organism evidence="8 9">
    <name type="scientific">Lutzomyia longipalpis</name>
    <name type="common">Sand fly</name>
    <dbReference type="NCBI Taxonomy" id="7200"/>
    <lineage>
        <taxon>Eukaryota</taxon>
        <taxon>Metazoa</taxon>
        <taxon>Ecdysozoa</taxon>
        <taxon>Arthropoda</taxon>
        <taxon>Hexapoda</taxon>
        <taxon>Insecta</taxon>
        <taxon>Pterygota</taxon>
        <taxon>Neoptera</taxon>
        <taxon>Endopterygota</taxon>
        <taxon>Diptera</taxon>
        <taxon>Nematocera</taxon>
        <taxon>Psychodoidea</taxon>
        <taxon>Psychodidae</taxon>
        <taxon>Lutzomyia</taxon>
        <taxon>Lutzomyia</taxon>
    </lineage>
</organism>
<dbReference type="InterPro" id="IPR051374">
    <property type="entry name" value="Ataxin-10/CTR86_families"/>
</dbReference>
<evidence type="ECO:0000256" key="1">
    <source>
        <dbReference type="ARBA" id="ARBA00008384"/>
    </source>
</evidence>
<keyword evidence="9" id="KW-1185">Reference proteome</keyword>
<keyword evidence="4" id="KW-0131">Cell cycle</keyword>
<dbReference type="InterPro" id="IPR016024">
    <property type="entry name" value="ARM-type_fold"/>
</dbReference>
<comment type="function">
    <text evidence="5">May play a role in the regulation of cytokinesis. May play a role in signaling by stimulating protein glycosylation. Induces neuritogenesis by activating the Ras-MAP kinase pathway and is necessary for the survival of cerebellar neurons. Does not appear to play a major role in ciliogenesis.</text>
</comment>
<dbReference type="EMBL" id="AJWK01024078">
    <property type="status" value="NOT_ANNOTATED_CDS"/>
    <property type="molecule type" value="Genomic_DNA"/>
</dbReference>
<dbReference type="Gene3D" id="1.25.10.10">
    <property type="entry name" value="Leucine-rich Repeat Variant"/>
    <property type="match status" value="1"/>
</dbReference>
<dbReference type="GO" id="GO:0005829">
    <property type="term" value="C:cytosol"/>
    <property type="evidence" value="ECO:0007669"/>
    <property type="project" value="TreeGrafter"/>
</dbReference>
<evidence type="ECO:0000256" key="5">
    <source>
        <dbReference type="ARBA" id="ARBA00045173"/>
    </source>
</evidence>
<proteinExistence type="inferred from homology"/>
<evidence type="ECO:0000313" key="7">
    <source>
        <dbReference type="EMBL" id="MBC1172880.1"/>
    </source>
</evidence>
<protein>
    <recommendedName>
        <fullName evidence="2">Ataxin-10</fullName>
    </recommendedName>
</protein>
<dbReference type="PANTHER" id="PTHR13255">
    <property type="entry name" value="ATAXIN-10"/>
    <property type="match status" value="1"/>
</dbReference>
<evidence type="ECO:0000259" key="6">
    <source>
        <dbReference type="Pfam" id="PF09759"/>
    </source>
</evidence>
<reference evidence="9" key="1">
    <citation type="submission" date="2012-05" db="EMBL/GenBank/DDBJ databases">
        <title>Whole Genome Assembly of Lutzomyia longipalpis.</title>
        <authorList>
            <person name="Richards S."/>
            <person name="Qu C."/>
            <person name="Dillon R."/>
            <person name="Worley K."/>
            <person name="Scherer S."/>
            <person name="Batterton M."/>
            <person name="Taylor A."/>
            <person name="Hawes A."/>
            <person name="Hernandez B."/>
            <person name="Kovar C."/>
            <person name="Mandapat C."/>
            <person name="Pham C."/>
            <person name="Qu C."/>
            <person name="Jing C."/>
            <person name="Bess C."/>
            <person name="Bandaranaike D."/>
            <person name="Ngo D."/>
            <person name="Ongeri F."/>
            <person name="Arias F."/>
            <person name="Lara F."/>
            <person name="Weissenberger G."/>
            <person name="Kamau G."/>
            <person name="Han H."/>
            <person name="Shen H."/>
            <person name="Dinh H."/>
            <person name="Khalil I."/>
            <person name="Jones J."/>
            <person name="Shafer J."/>
            <person name="Jayaseelan J."/>
            <person name="Quiroz J."/>
            <person name="Blankenburg K."/>
            <person name="Nguyen L."/>
            <person name="Jackson L."/>
            <person name="Francisco L."/>
            <person name="Tang L.-Y."/>
            <person name="Pu L.-L."/>
            <person name="Perales L."/>
            <person name="Lorensuhewa L."/>
            <person name="Munidasa M."/>
            <person name="Coyle M."/>
            <person name="Taylor M."/>
            <person name="Puazo M."/>
            <person name="Firestine M."/>
            <person name="Scheel M."/>
            <person name="Javaid M."/>
            <person name="Wang M."/>
            <person name="Li M."/>
            <person name="Tabassum N."/>
            <person name="Saada N."/>
            <person name="Osuji N."/>
            <person name="Aqrawi P."/>
            <person name="Fu Q."/>
            <person name="Thornton R."/>
            <person name="Raj R."/>
            <person name="Goodspeed R."/>
            <person name="Mata R."/>
            <person name="Najjar R."/>
            <person name="Gubbala S."/>
            <person name="Lee S."/>
            <person name="Denson S."/>
            <person name="Patil S."/>
            <person name="Macmil S."/>
            <person name="Qi S."/>
            <person name="Matskevitch T."/>
            <person name="Palculict T."/>
            <person name="Mathew T."/>
            <person name="Vee V."/>
            <person name="Velamala V."/>
            <person name="Korchina V."/>
            <person name="Cai W."/>
            <person name="Liu W."/>
            <person name="Dai W."/>
            <person name="Zou X."/>
            <person name="Zhu Y."/>
            <person name="Zhang Y."/>
            <person name="Wu Y.-Q."/>
            <person name="Xin Y."/>
            <person name="Nazarath L."/>
            <person name="Kovar C."/>
            <person name="Han Y."/>
            <person name="Muzny D."/>
            <person name="Gibbs R."/>
        </authorList>
    </citation>
    <scope>NUCLEOTIDE SEQUENCE [LARGE SCALE GENOMIC DNA]</scope>
    <source>
        <strain evidence="9">Jacobina</strain>
    </source>
</reference>
<dbReference type="VEuPathDB" id="VectorBase:LLONM1_003909"/>
<sequence>MFSQESIVSSIRDGKTSYLLEYIEENLKKHSLTHSRDDPDDPQCDFLESLQYVLEIFITSTSIYLEGKAENGEDIAGNLLKSCLKFMKISCVHGKALQGMIVKQTRALEAMKSILQSHLKTQESATIKKWTWHLLANVLVDNVETLKIMWPPFGNFLLKELLEDHENSGTTAAVIYYSLRLALLNNVQEIPTVEMFRHIIGALERNVESSGSNRMDFIHLSFEFLLTESDKFGEIFSQLSEHDRIWMIYYITDHVKDSQEGDIRKDVLLYLPREFNKKSECILNSKSPKYHEDDPKEVMALLRCFVAVTGSEKYGKIYSQEGSFFINVCALLVAVQTLSSQGDAPFAPLGKLEDFSSTSEAAQEAEKEIFFELKTLLVRLIANLSHKNRKNQDLAREMKALLTICGCTTMDARNPMMKEWAIVALKNLLEGNAENQNVIHSLVNQGPAANEVLAELMMENGSVRINRN</sequence>
<dbReference type="GO" id="GO:0031175">
    <property type="term" value="P:neuron projection development"/>
    <property type="evidence" value="ECO:0007669"/>
    <property type="project" value="TreeGrafter"/>
</dbReference>
<evidence type="ECO:0000313" key="8">
    <source>
        <dbReference type="EnsemblMetazoa" id="LLOJ007251-PA"/>
    </source>
</evidence>
<dbReference type="SUPFAM" id="SSF48371">
    <property type="entry name" value="ARM repeat"/>
    <property type="match status" value="1"/>
</dbReference>
<feature type="domain" description="Ataxin-10" evidence="6">
    <location>
        <begin position="374"/>
        <end position="459"/>
    </location>
</feature>
<dbReference type="PANTHER" id="PTHR13255:SF0">
    <property type="entry name" value="ATAXIN-10"/>
    <property type="match status" value="1"/>
</dbReference>
<name>A0A1B0CQV2_LUTLO</name>
<reference evidence="7" key="2">
    <citation type="journal article" date="2020" name="BMC">
        <title>Leishmania infection induces a limited differential gene expression in the sand fly midgut.</title>
        <authorList>
            <person name="Coutinho-Abreu I.V."/>
            <person name="Serafim T.D."/>
            <person name="Meneses C."/>
            <person name="Kamhawi S."/>
            <person name="Oliveira F."/>
            <person name="Valenzuela J.G."/>
        </authorList>
    </citation>
    <scope>NUCLEOTIDE SEQUENCE</scope>
    <source>
        <strain evidence="7">Jacobina</strain>
        <tissue evidence="7">Midgut</tissue>
    </source>
</reference>
<dbReference type="AlphaFoldDB" id="A0A1B0CQV2"/>
<comment type="similarity">
    <text evidence="1">Belongs to the ataxin-10 family.</text>
</comment>
<evidence type="ECO:0000313" key="9">
    <source>
        <dbReference type="Proteomes" id="UP000092461"/>
    </source>
</evidence>
<dbReference type="EnsemblMetazoa" id="LLOJ007251-RA">
    <property type="protein sequence ID" value="LLOJ007251-PA"/>
    <property type="gene ID" value="LLOJ007251"/>
</dbReference>
<dbReference type="Proteomes" id="UP000092461">
    <property type="component" value="Unassembled WGS sequence"/>
</dbReference>
<dbReference type="GO" id="GO:0051301">
    <property type="term" value="P:cell division"/>
    <property type="evidence" value="ECO:0007669"/>
    <property type="project" value="UniProtKB-KW"/>
</dbReference>
<accession>A0A1B0CQV2</accession>
<keyword evidence="3" id="KW-0132">Cell division</keyword>
<evidence type="ECO:0000256" key="2">
    <source>
        <dbReference type="ARBA" id="ARBA00018804"/>
    </source>
</evidence>
<dbReference type="EMBL" id="GITU01004177">
    <property type="protein sequence ID" value="MBC1172880.1"/>
    <property type="molecule type" value="Transcribed_RNA"/>
</dbReference>
<dbReference type="InterPro" id="IPR011989">
    <property type="entry name" value="ARM-like"/>
</dbReference>